<gene>
    <name evidence="2" type="ORF">GOP47_0002340</name>
</gene>
<dbReference type="EMBL" id="JABFUD020000003">
    <property type="protein sequence ID" value="KAI5082597.1"/>
    <property type="molecule type" value="Genomic_DNA"/>
</dbReference>
<accession>A0A9D4ZR58</accession>
<feature type="region of interest" description="Disordered" evidence="1">
    <location>
        <begin position="110"/>
        <end position="140"/>
    </location>
</feature>
<reference evidence="2" key="1">
    <citation type="submission" date="2021-01" db="EMBL/GenBank/DDBJ databases">
        <title>Adiantum capillus-veneris genome.</title>
        <authorList>
            <person name="Fang Y."/>
            <person name="Liao Q."/>
        </authorList>
    </citation>
    <scope>NUCLEOTIDE SEQUENCE</scope>
    <source>
        <strain evidence="2">H3</strain>
        <tissue evidence="2">Leaf</tissue>
    </source>
</reference>
<evidence type="ECO:0000313" key="3">
    <source>
        <dbReference type="Proteomes" id="UP000886520"/>
    </source>
</evidence>
<comment type="caution">
    <text evidence="2">The sequence shown here is derived from an EMBL/GenBank/DDBJ whole genome shotgun (WGS) entry which is preliminary data.</text>
</comment>
<proteinExistence type="predicted"/>
<name>A0A9D4ZR58_ADICA</name>
<organism evidence="2 3">
    <name type="scientific">Adiantum capillus-veneris</name>
    <name type="common">Maidenhair fern</name>
    <dbReference type="NCBI Taxonomy" id="13818"/>
    <lineage>
        <taxon>Eukaryota</taxon>
        <taxon>Viridiplantae</taxon>
        <taxon>Streptophyta</taxon>
        <taxon>Embryophyta</taxon>
        <taxon>Tracheophyta</taxon>
        <taxon>Polypodiopsida</taxon>
        <taxon>Polypodiidae</taxon>
        <taxon>Polypodiales</taxon>
        <taxon>Pteridineae</taxon>
        <taxon>Pteridaceae</taxon>
        <taxon>Vittarioideae</taxon>
        <taxon>Adiantum</taxon>
    </lineage>
</organism>
<dbReference type="Proteomes" id="UP000886520">
    <property type="component" value="Chromosome 2"/>
</dbReference>
<feature type="compositionally biased region" description="Basic and acidic residues" evidence="1">
    <location>
        <begin position="110"/>
        <end position="125"/>
    </location>
</feature>
<evidence type="ECO:0000256" key="1">
    <source>
        <dbReference type="SAM" id="MobiDB-lite"/>
    </source>
</evidence>
<sequence>MSLPSRTHTHTPHPHRIRTQLCTRTLQLVSELCNDRCMCISPSWRALDGGLRSLVLTIIFESGADSHRSRISELCNEGGFCVGDGLGLDRSGSARSEPRRAQPTLYSRENLEKLEENRAGSKESSRSFFVQPMKEGNGSSRWQESAAAEQSSVEIGGPIAIACKFEGQAARKLIIKGMRLEQWKKIEWRACRLGESNGTTIGHLGGSEQQGRAQRVAQQHATARNLQSIFG</sequence>
<keyword evidence="3" id="KW-1185">Reference proteome</keyword>
<evidence type="ECO:0000313" key="2">
    <source>
        <dbReference type="EMBL" id="KAI5082597.1"/>
    </source>
</evidence>
<protein>
    <submittedName>
        <fullName evidence="2">Uncharacterized protein</fullName>
    </submittedName>
</protein>
<dbReference type="AlphaFoldDB" id="A0A9D4ZR58"/>